<dbReference type="EMBL" id="CP032416">
    <property type="protein sequence ID" value="AYD40600.1"/>
    <property type="molecule type" value="Genomic_DNA"/>
</dbReference>
<name>A0A386H4K1_9CLOT</name>
<dbReference type="PIRSF" id="PIRSF021435">
    <property type="entry name" value="SpoIIIAB"/>
    <property type="match status" value="1"/>
</dbReference>
<dbReference type="Pfam" id="PF09548">
    <property type="entry name" value="Spore_III_AB"/>
    <property type="match status" value="1"/>
</dbReference>
<keyword evidence="2" id="KW-1185">Reference proteome</keyword>
<gene>
    <name evidence="1" type="ORF">D4Z93_08690</name>
</gene>
<evidence type="ECO:0000313" key="2">
    <source>
        <dbReference type="Proteomes" id="UP000266301"/>
    </source>
</evidence>
<dbReference type="OrthoDB" id="1957909at2"/>
<proteinExistence type="predicted"/>
<accession>A0A386H4K1</accession>
<protein>
    <submittedName>
        <fullName evidence="1">Stage III sporulation protein SpoAB</fullName>
    </submittedName>
</protein>
<dbReference type="InterPro" id="IPR014198">
    <property type="entry name" value="Spore_III_AB"/>
</dbReference>
<evidence type="ECO:0000313" key="1">
    <source>
        <dbReference type="EMBL" id="AYD40600.1"/>
    </source>
</evidence>
<dbReference type="NCBIfam" id="TIGR02833">
    <property type="entry name" value="spore_III_AB"/>
    <property type="match status" value="1"/>
</dbReference>
<dbReference type="KEGG" id="cfer:D4Z93_08690"/>
<dbReference type="RefSeq" id="WP_119972601.1">
    <property type="nucleotide sequence ID" value="NZ_CP032416.1"/>
</dbReference>
<sequence length="172" mass="19707">MIRILGCSMILGASTAIGYMYGENLKKRTRELKEIERCIIQLQNEIVYTHTPLPEAIMTVSKKSFGGVKKIFEDISKLLMLNKVDSVYEAFNKVIDDEKKYLNLKDEDLYILLDMSKTLGESDIQGQKKMFLLTLNNFKSQIEISENLMNSNVKMYRYLGFALGAMTVIVLI</sequence>
<organism evidence="1 2">
    <name type="scientific">Clostridium fermenticellae</name>
    <dbReference type="NCBI Taxonomy" id="2068654"/>
    <lineage>
        <taxon>Bacteria</taxon>
        <taxon>Bacillati</taxon>
        <taxon>Bacillota</taxon>
        <taxon>Clostridia</taxon>
        <taxon>Eubacteriales</taxon>
        <taxon>Clostridiaceae</taxon>
        <taxon>Clostridium</taxon>
    </lineage>
</organism>
<dbReference type="AlphaFoldDB" id="A0A386H4K1"/>
<reference evidence="1 2" key="1">
    <citation type="journal article" date="2019" name="Int. J. Syst. Evol. Microbiol.">
        <title>Clostridium fermenticellae sp. nov., isolated from the mud in a fermentation cellar for the production of the Chinese liquor, baijiu.</title>
        <authorList>
            <person name="Xu P.X."/>
            <person name="Chai L.J."/>
            <person name="Qiu T."/>
            <person name="Zhang X.J."/>
            <person name="Lu Z.M."/>
            <person name="Xiao C."/>
            <person name="Wang S.T."/>
            <person name="Shen C.H."/>
            <person name="Shi J.S."/>
            <person name="Xu Z.H."/>
        </authorList>
    </citation>
    <scope>NUCLEOTIDE SEQUENCE [LARGE SCALE GENOMIC DNA]</scope>
    <source>
        <strain evidence="1 2">JN500901</strain>
    </source>
</reference>
<dbReference type="Proteomes" id="UP000266301">
    <property type="component" value="Chromosome"/>
</dbReference>